<dbReference type="InterPro" id="IPR050065">
    <property type="entry name" value="GlmU-like"/>
</dbReference>
<comment type="caution">
    <text evidence="3">The sequence shown here is derived from an EMBL/GenBank/DDBJ whole genome shotgun (WGS) entry which is preliminary data.</text>
</comment>
<dbReference type="InterPro" id="IPR023917">
    <property type="entry name" value="Bifunctiontional_GlmU_bac-type"/>
</dbReference>
<keyword evidence="4" id="KW-1185">Reference proteome</keyword>
<dbReference type="PANTHER" id="PTHR43584:SF8">
    <property type="entry name" value="N-ACETYLMURAMATE ALPHA-1-PHOSPHATE URIDYLYLTRANSFERASE"/>
    <property type="match status" value="1"/>
</dbReference>
<gene>
    <name evidence="3" type="ORF">B0I21_101212</name>
</gene>
<keyword evidence="1 3" id="KW-0808">Transferase</keyword>
<dbReference type="GO" id="GO:0016779">
    <property type="term" value="F:nucleotidyltransferase activity"/>
    <property type="evidence" value="ECO:0007669"/>
    <property type="project" value="UniProtKB-ARBA"/>
</dbReference>
<keyword evidence="2" id="KW-0012">Acyltransferase</keyword>
<protein>
    <submittedName>
        <fullName evidence="3">UDP-N-acetylglucosamine diphosphorylase/glucosamine-1-phosphate N-acetyltransferase</fullName>
    </submittedName>
</protein>
<dbReference type="Pfam" id="PF13562">
    <property type="entry name" value="NTP_transf_4"/>
    <property type="match status" value="1"/>
</dbReference>
<name>A0A4R7D9D4_9SPHI</name>
<dbReference type="NCBIfam" id="TIGR03991">
    <property type="entry name" value="alt_bact_glmU"/>
    <property type="match status" value="1"/>
</dbReference>
<dbReference type="Gene3D" id="2.160.10.10">
    <property type="entry name" value="Hexapeptide repeat proteins"/>
    <property type="match status" value="1"/>
</dbReference>
<dbReference type="PANTHER" id="PTHR43584">
    <property type="entry name" value="NUCLEOTIDYL TRANSFERASE"/>
    <property type="match status" value="1"/>
</dbReference>
<dbReference type="AlphaFoldDB" id="A0A4R7D9D4"/>
<dbReference type="SUPFAM" id="SSF51161">
    <property type="entry name" value="Trimeric LpxA-like enzymes"/>
    <property type="match status" value="1"/>
</dbReference>
<organism evidence="3 4">
    <name type="scientific">Sphingobacterium paludis</name>
    <dbReference type="NCBI Taxonomy" id="1476465"/>
    <lineage>
        <taxon>Bacteria</taxon>
        <taxon>Pseudomonadati</taxon>
        <taxon>Bacteroidota</taxon>
        <taxon>Sphingobacteriia</taxon>
        <taxon>Sphingobacteriales</taxon>
        <taxon>Sphingobacteriaceae</taxon>
        <taxon>Sphingobacterium</taxon>
    </lineage>
</organism>
<sequence length="398" mass="44411">MLEVVLHDRAEWREHLLPLVYTRPVSDLRVGILTLSEKWKLRLSTPIYFYTSPYLQQKFPAAPHSVCYLVIRGNLLPSESLIQVLQGLSSQSVLMKDGQWIAYKVDHWMDEPDLATFNRIDFTDYLAQVCFLEDIYRLNAVELAADYALLCAGKTSAQLDDSNRVLGEQLFVGQDVASLCSTFNTQSGPIYIGDGAIIEEGCFLRGPIAICAGARVKMGSRLYPNVTIGPNATVAGEVNNSVLWGNCAKGHDGYLGCSVIGEGCNIGAGSSNSNLQNNWSNVSIYDYQEAGFRDTRVPKVGTFMGDYASCGINSSITTGNIIGVGTQIAMSNIIPKFVADFCWVTDRKRESYRWHKFETMLRDRAAIKKEHLEDLDVQILHDVYSLTEAQRQRYLETE</sequence>
<dbReference type="OrthoDB" id="9784832at2"/>
<dbReference type="InterPro" id="IPR011004">
    <property type="entry name" value="Trimer_LpxA-like_sf"/>
</dbReference>
<reference evidence="3 4" key="1">
    <citation type="submission" date="2019-03" db="EMBL/GenBank/DDBJ databases">
        <title>Genomic Encyclopedia of Type Strains, Phase III (KMG-III): the genomes of soil and plant-associated and newly described type strains.</title>
        <authorList>
            <person name="Whitman W."/>
        </authorList>
    </citation>
    <scope>NUCLEOTIDE SEQUENCE [LARGE SCALE GENOMIC DNA]</scope>
    <source>
        <strain evidence="3 4">CGMCC 1.12801</strain>
    </source>
</reference>
<dbReference type="RefSeq" id="WP_133638478.1">
    <property type="nucleotide sequence ID" value="NZ_SNZV01000001.1"/>
</dbReference>
<accession>A0A4R7D9D4</accession>
<evidence type="ECO:0000256" key="2">
    <source>
        <dbReference type="ARBA" id="ARBA00023315"/>
    </source>
</evidence>
<proteinExistence type="predicted"/>
<dbReference type="Proteomes" id="UP000294752">
    <property type="component" value="Unassembled WGS sequence"/>
</dbReference>
<dbReference type="EMBL" id="SNZV01000001">
    <property type="protein sequence ID" value="TDS17347.1"/>
    <property type="molecule type" value="Genomic_DNA"/>
</dbReference>
<dbReference type="GO" id="GO:0016746">
    <property type="term" value="F:acyltransferase activity"/>
    <property type="evidence" value="ECO:0007669"/>
    <property type="project" value="UniProtKB-KW"/>
</dbReference>
<evidence type="ECO:0000313" key="4">
    <source>
        <dbReference type="Proteomes" id="UP000294752"/>
    </source>
</evidence>
<evidence type="ECO:0000256" key="1">
    <source>
        <dbReference type="ARBA" id="ARBA00022679"/>
    </source>
</evidence>
<evidence type="ECO:0000313" key="3">
    <source>
        <dbReference type="EMBL" id="TDS17347.1"/>
    </source>
</evidence>